<dbReference type="Pfam" id="PF06439">
    <property type="entry name" value="3keto-disac_hyd"/>
    <property type="match status" value="1"/>
</dbReference>
<accession>X0WAV0</accession>
<feature type="domain" description="3-keto-alpha-glucoside-1,2-lyase/3-keto-2-hydroxy-glucal hydratase" evidence="1">
    <location>
        <begin position="10"/>
        <end position="73"/>
    </location>
</feature>
<sequence>DRVRGRNVRKLKDSSEKPLGQWNAYDIICKDDWVVVLVNGVLQNVATKCSITSGKICMQSEGTPVEFRNIYIEPLE</sequence>
<feature type="non-terminal residue" evidence="2">
    <location>
        <position position="1"/>
    </location>
</feature>
<reference evidence="2" key="1">
    <citation type="journal article" date="2014" name="Front. Microbiol.">
        <title>High frequency of phylogenetically diverse reductive dehalogenase-homologous genes in deep subseafloor sedimentary metagenomes.</title>
        <authorList>
            <person name="Kawai M."/>
            <person name="Futagami T."/>
            <person name="Toyoda A."/>
            <person name="Takaki Y."/>
            <person name="Nishi S."/>
            <person name="Hori S."/>
            <person name="Arai W."/>
            <person name="Tsubouchi T."/>
            <person name="Morono Y."/>
            <person name="Uchiyama I."/>
            <person name="Ito T."/>
            <person name="Fujiyama A."/>
            <person name="Inagaki F."/>
            <person name="Takami H."/>
        </authorList>
    </citation>
    <scope>NUCLEOTIDE SEQUENCE</scope>
    <source>
        <strain evidence="2">Expedition CK06-06</strain>
    </source>
</reference>
<dbReference type="InterPro" id="IPR010496">
    <property type="entry name" value="AL/BT2_dom"/>
</dbReference>
<evidence type="ECO:0000313" key="2">
    <source>
        <dbReference type="EMBL" id="GAG28039.1"/>
    </source>
</evidence>
<dbReference type="AlphaFoldDB" id="X0WAV0"/>
<dbReference type="GO" id="GO:0016787">
    <property type="term" value="F:hydrolase activity"/>
    <property type="evidence" value="ECO:0007669"/>
    <property type="project" value="InterPro"/>
</dbReference>
<evidence type="ECO:0000259" key="1">
    <source>
        <dbReference type="Pfam" id="PF06439"/>
    </source>
</evidence>
<dbReference type="Gene3D" id="2.60.120.560">
    <property type="entry name" value="Exo-inulinase, domain 1"/>
    <property type="match status" value="1"/>
</dbReference>
<comment type="caution">
    <text evidence="2">The sequence shown here is derived from an EMBL/GenBank/DDBJ whole genome shotgun (WGS) entry which is preliminary data.</text>
</comment>
<name>X0WAV0_9ZZZZ</name>
<dbReference type="EMBL" id="BARS01031144">
    <property type="protein sequence ID" value="GAG28039.1"/>
    <property type="molecule type" value="Genomic_DNA"/>
</dbReference>
<gene>
    <name evidence="2" type="ORF">S01H1_48498</name>
</gene>
<proteinExistence type="predicted"/>
<organism evidence="2">
    <name type="scientific">marine sediment metagenome</name>
    <dbReference type="NCBI Taxonomy" id="412755"/>
    <lineage>
        <taxon>unclassified sequences</taxon>
        <taxon>metagenomes</taxon>
        <taxon>ecological metagenomes</taxon>
    </lineage>
</organism>
<protein>
    <recommendedName>
        <fullName evidence="1">3-keto-alpha-glucoside-1,2-lyase/3-keto-2-hydroxy-glucal hydratase domain-containing protein</fullName>
    </recommendedName>
</protein>